<dbReference type="InterPro" id="IPR026591">
    <property type="entry name" value="Sirtuin_cat_small_dom_sf"/>
</dbReference>
<evidence type="ECO:0000313" key="10">
    <source>
        <dbReference type="Proteomes" id="UP000307440"/>
    </source>
</evidence>
<dbReference type="EMBL" id="ML210158">
    <property type="protein sequence ID" value="TFK28155.1"/>
    <property type="molecule type" value="Genomic_DNA"/>
</dbReference>
<reference evidence="9 10" key="1">
    <citation type="journal article" date="2019" name="Nat. Ecol. Evol.">
        <title>Megaphylogeny resolves global patterns of mushroom evolution.</title>
        <authorList>
            <person name="Varga T."/>
            <person name="Krizsan K."/>
            <person name="Foldi C."/>
            <person name="Dima B."/>
            <person name="Sanchez-Garcia M."/>
            <person name="Sanchez-Ramirez S."/>
            <person name="Szollosi G.J."/>
            <person name="Szarkandi J.G."/>
            <person name="Papp V."/>
            <person name="Albert L."/>
            <person name="Andreopoulos W."/>
            <person name="Angelini C."/>
            <person name="Antonin V."/>
            <person name="Barry K.W."/>
            <person name="Bougher N.L."/>
            <person name="Buchanan P."/>
            <person name="Buyck B."/>
            <person name="Bense V."/>
            <person name="Catcheside P."/>
            <person name="Chovatia M."/>
            <person name="Cooper J."/>
            <person name="Damon W."/>
            <person name="Desjardin D."/>
            <person name="Finy P."/>
            <person name="Geml J."/>
            <person name="Haridas S."/>
            <person name="Hughes K."/>
            <person name="Justo A."/>
            <person name="Karasinski D."/>
            <person name="Kautmanova I."/>
            <person name="Kiss B."/>
            <person name="Kocsube S."/>
            <person name="Kotiranta H."/>
            <person name="LaButti K.M."/>
            <person name="Lechner B.E."/>
            <person name="Liimatainen K."/>
            <person name="Lipzen A."/>
            <person name="Lukacs Z."/>
            <person name="Mihaltcheva S."/>
            <person name="Morgado L.N."/>
            <person name="Niskanen T."/>
            <person name="Noordeloos M.E."/>
            <person name="Ohm R.A."/>
            <person name="Ortiz-Santana B."/>
            <person name="Ovrebo C."/>
            <person name="Racz N."/>
            <person name="Riley R."/>
            <person name="Savchenko A."/>
            <person name="Shiryaev A."/>
            <person name="Soop K."/>
            <person name="Spirin V."/>
            <person name="Szebenyi C."/>
            <person name="Tomsovsky M."/>
            <person name="Tulloss R.E."/>
            <person name="Uehling J."/>
            <person name="Grigoriev I.V."/>
            <person name="Vagvolgyi C."/>
            <person name="Papp T."/>
            <person name="Martin F.M."/>
            <person name="Miettinen O."/>
            <person name="Hibbett D.S."/>
            <person name="Nagy L.G."/>
        </authorList>
    </citation>
    <scope>NUCLEOTIDE SEQUENCE [LARGE SCALE GENOMIC DNA]</scope>
    <source>
        <strain evidence="9 10">CBS 121175</strain>
    </source>
</reference>
<dbReference type="PANTHER" id="PTHR11085">
    <property type="entry name" value="NAD-DEPENDENT PROTEIN DEACYLASE SIRTUIN-5, MITOCHONDRIAL-RELATED"/>
    <property type="match status" value="1"/>
</dbReference>
<name>A0A5C3L667_COPMA</name>
<feature type="binding site" evidence="6">
    <location>
        <position position="215"/>
    </location>
    <ligand>
        <name>Zn(2+)</name>
        <dbReference type="ChEBI" id="CHEBI:29105"/>
    </ligand>
</feature>
<feature type="active site" description="Proton acceptor" evidence="6">
    <location>
        <position position="204"/>
    </location>
</feature>
<evidence type="ECO:0000313" key="9">
    <source>
        <dbReference type="EMBL" id="TFK28155.1"/>
    </source>
</evidence>
<feature type="region of interest" description="Disordered" evidence="7">
    <location>
        <begin position="479"/>
        <end position="581"/>
    </location>
</feature>
<evidence type="ECO:0000259" key="8">
    <source>
        <dbReference type="PROSITE" id="PS50305"/>
    </source>
</evidence>
<dbReference type="InterPro" id="IPR029035">
    <property type="entry name" value="DHS-like_NAD/FAD-binding_dom"/>
</dbReference>
<keyword evidence="4" id="KW-0520">NAD</keyword>
<feature type="region of interest" description="Disordered" evidence="7">
    <location>
        <begin position="326"/>
        <end position="362"/>
    </location>
</feature>
<dbReference type="InterPro" id="IPR026590">
    <property type="entry name" value="Ssirtuin_cat_dom"/>
</dbReference>
<dbReference type="GO" id="GO:0046872">
    <property type="term" value="F:metal ion binding"/>
    <property type="evidence" value="ECO:0007669"/>
    <property type="project" value="UniProtKB-KW"/>
</dbReference>
<dbReference type="GO" id="GO:0006282">
    <property type="term" value="P:regulation of DNA repair"/>
    <property type="evidence" value="ECO:0007669"/>
    <property type="project" value="TreeGrafter"/>
</dbReference>
<evidence type="ECO:0000256" key="5">
    <source>
        <dbReference type="ARBA" id="ARBA00023128"/>
    </source>
</evidence>
<organism evidence="9 10">
    <name type="scientific">Coprinopsis marcescibilis</name>
    <name type="common">Agaric fungus</name>
    <name type="synonym">Psathyrella marcescibilis</name>
    <dbReference type="NCBI Taxonomy" id="230819"/>
    <lineage>
        <taxon>Eukaryota</taxon>
        <taxon>Fungi</taxon>
        <taxon>Dikarya</taxon>
        <taxon>Basidiomycota</taxon>
        <taxon>Agaricomycotina</taxon>
        <taxon>Agaricomycetes</taxon>
        <taxon>Agaricomycetidae</taxon>
        <taxon>Agaricales</taxon>
        <taxon>Agaricineae</taxon>
        <taxon>Psathyrellaceae</taxon>
        <taxon>Coprinopsis</taxon>
    </lineage>
</organism>
<keyword evidence="6" id="KW-0479">Metal-binding</keyword>
<feature type="compositionally biased region" description="Low complexity" evidence="7">
    <location>
        <begin position="336"/>
        <end position="351"/>
    </location>
</feature>
<keyword evidence="3" id="KW-0808">Transferase</keyword>
<dbReference type="Gene3D" id="3.30.1600.10">
    <property type="entry name" value="SIR2/SIRT2 'Small Domain"/>
    <property type="match status" value="1"/>
</dbReference>
<feature type="compositionally biased region" description="Polar residues" evidence="7">
    <location>
        <begin position="529"/>
        <end position="549"/>
    </location>
</feature>
<evidence type="ECO:0000256" key="1">
    <source>
        <dbReference type="ARBA" id="ARBA00004173"/>
    </source>
</evidence>
<comment type="subcellular location">
    <subcellularLocation>
        <location evidence="1">Mitochondrion</location>
    </subcellularLocation>
</comment>
<feature type="region of interest" description="Disordered" evidence="7">
    <location>
        <begin position="160"/>
        <end position="196"/>
    </location>
</feature>
<dbReference type="OrthoDB" id="2919105at2759"/>
<dbReference type="GO" id="GO:0031508">
    <property type="term" value="P:pericentric heterochromatin formation"/>
    <property type="evidence" value="ECO:0007669"/>
    <property type="project" value="TreeGrafter"/>
</dbReference>
<accession>A0A5C3L667</accession>
<sequence length="652" mass="71482">MTIFLPLEEDAPLPQSPAFLQQRDRNALERVTSAIMKAKRIVIVCGAGISVQAGIPDFRSQDGLFKTIKRDNPKEALSSGKDLFDASVFNSEQRTALFCQMMAQLADLSQNASPTSFHHLLRALNDRGRLLRVYTQNIDALEEKCGLSFGVPEFEGKKWRGRPKGRSLINASDHSNTADEGVAESSSSRLATPSTETPRCIPLHGTLQMMHCQICNHSFPLHDYLSSLNAGQPPQCPECTHLEKTRALVGKRPRGVGRLRPSVVLYNEAHHNGESVGDVVQKDLIGSSKGRGKSGADLLLVVGTSLKVPGTKRMVREFAKAVKSRGVGSYSKEESSTGSNSPAGSSRQSPSSDDEPSPPPVKAIYLNLDFPVPTREWEGVFDAWVQGDAQTFADMLREEIKKEAKIKELALERKRRREEEAALAAAASSCQDTEMVDVEIQPLERPLLPTPQSTPKRKNGHKHKTVAVEAEIADVEMQSVEGSYLPTPQATPKRKSGHKSEDHQVVTPPKRQKTTASSSKTISASQTSPIVTANQETPKTPRRSFTSCAQHDDDESAIVGSTSEPSPTPPYLHRRPSSNTIDEYSSVDGTLISNSLRRRLSEIFSQPSRLTPYNPCIVVTSSMRSTLQDHERECGLFSPLIHIGHDGYRGDG</sequence>
<keyword evidence="10" id="KW-1185">Reference proteome</keyword>
<dbReference type="Proteomes" id="UP000307440">
    <property type="component" value="Unassembled WGS sequence"/>
</dbReference>
<dbReference type="PROSITE" id="PS50305">
    <property type="entry name" value="SIRTUIN"/>
    <property type="match status" value="1"/>
</dbReference>
<feature type="binding site" evidence="6">
    <location>
        <position position="212"/>
    </location>
    <ligand>
        <name>Zn(2+)</name>
        <dbReference type="ChEBI" id="CHEBI:29105"/>
    </ligand>
</feature>
<dbReference type="GO" id="GO:0017136">
    <property type="term" value="F:histone deacetylase activity, NAD-dependent"/>
    <property type="evidence" value="ECO:0007669"/>
    <property type="project" value="TreeGrafter"/>
</dbReference>
<dbReference type="GO" id="GO:0005739">
    <property type="term" value="C:mitochondrion"/>
    <property type="evidence" value="ECO:0007669"/>
    <property type="project" value="UniProtKB-SubCell"/>
</dbReference>
<feature type="compositionally biased region" description="Low complexity" evidence="7">
    <location>
        <begin position="514"/>
        <end position="528"/>
    </location>
</feature>
<feature type="binding site" evidence="6">
    <location>
        <position position="239"/>
    </location>
    <ligand>
        <name>Zn(2+)</name>
        <dbReference type="ChEBI" id="CHEBI:29105"/>
    </ligand>
</feature>
<dbReference type="GO" id="GO:0005634">
    <property type="term" value="C:nucleus"/>
    <property type="evidence" value="ECO:0007669"/>
    <property type="project" value="TreeGrafter"/>
</dbReference>
<evidence type="ECO:0000256" key="4">
    <source>
        <dbReference type="ARBA" id="ARBA00023027"/>
    </source>
</evidence>
<protein>
    <submittedName>
        <fullName evidence="9">DHS-like NAD/FAD-binding domain-containing protein</fullName>
    </submittedName>
</protein>
<dbReference type="GO" id="GO:0070403">
    <property type="term" value="F:NAD+ binding"/>
    <property type="evidence" value="ECO:0007669"/>
    <property type="project" value="InterPro"/>
</dbReference>
<evidence type="ECO:0000256" key="7">
    <source>
        <dbReference type="SAM" id="MobiDB-lite"/>
    </source>
</evidence>
<keyword evidence="5" id="KW-0496">Mitochondrion</keyword>
<dbReference type="GO" id="GO:1990414">
    <property type="term" value="P:replication-born double-strand break repair via sister chromatid exchange"/>
    <property type="evidence" value="ECO:0007669"/>
    <property type="project" value="TreeGrafter"/>
</dbReference>
<evidence type="ECO:0000256" key="6">
    <source>
        <dbReference type="PROSITE-ProRule" id="PRU00236"/>
    </source>
</evidence>
<dbReference type="Gene3D" id="3.40.50.1220">
    <property type="entry name" value="TPP-binding domain"/>
    <property type="match status" value="2"/>
</dbReference>
<feature type="compositionally biased region" description="Polar residues" evidence="7">
    <location>
        <begin position="184"/>
        <end position="196"/>
    </location>
</feature>
<feature type="domain" description="Deacetylase sirtuin-type" evidence="8">
    <location>
        <begin position="21"/>
        <end position="403"/>
    </location>
</feature>
<dbReference type="GO" id="GO:0000122">
    <property type="term" value="P:negative regulation of transcription by RNA polymerase II"/>
    <property type="evidence" value="ECO:0007669"/>
    <property type="project" value="TreeGrafter"/>
</dbReference>
<dbReference type="STRING" id="230819.A0A5C3L667"/>
<dbReference type="InterPro" id="IPR050134">
    <property type="entry name" value="NAD-dep_sirtuin_deacylases"/>
</dbReference>
<dbReference type="SUPFAM" id="SSF52467">
    <property type="entry name" value="DHS-like NAD/FAD-binding domain"/>
    <property type="match status" value="1"/>
</dbReference>
<dbReference type="Pfam" id="PF02146">
    <property type="entry name" value="SIR2"/>
    <property type="match status" value="2"/>
</dbReference>
<evidence type="ECO:0000256" key="3">
    <source>
        <dbReference type="ARBA" id="ARBA00022679"/>
    </source>
</evidence>
<evidence type="ECO:0000256" key="2">
    <source>
        <dbReference type="ARBA" id="ARBA00006924"/>
    </source>
</evidence>
<dbReference type="PANTHER" id="PTHR11085:SF15">
    <property type="entry name" value="NAD-DEPENDENT HISTONE DEACETYLASE HST4"/>
    <property type="match status" value="1"/>
</dbReference>
<dbReference type="GO" id="GO:0031934">
    <property type="term" value="C:mating-type region heterochromatin"/>
    <property type="evidence" value="ECO:0007669"/>
    <property type="project" value="TreeGrafter"/>
</dbReference>
<feature type="binding site" evidence="6">
    <location>
        <position position="236"/>
    </location>
    <ligand>
        <name>Zn(2+)</name>
        <dbReference type="ChEBI" id="CHEBI:29105"/>
    </ligand>
</feature>
<proteinExistence type="inferred from homology"/>
<comment type="similarity">
    <text evidence="2">Belongs to the sirtuin family. Class I subfamily.</text>
</comment>
<gene>
    <name evidence="9" type="ORF">FA15DRAFT_665638</name>
</gene>
<keyword evidence="6" id="KW-0862">Zinc</keyword>
<dbReference type="AlphaFoldDB" id="A0A5C3L667"/>
<dbReference type="InterPro" id="IPR003000">
    <property type="entry name" value="Sirtuin"/>
</dbReference>